<dbReference type="HAMAP" id="MF_01030">
    <property type="entry name" value="D_Ser_dehydrat"/>
    <property type="match status" value="1"/>
</dbReference>
<dbReference type="EMBL" id="LNNH01000028">
    <property type="protein sequence ID" value="KWW17384.1"/>
    <property type="molecule type" value="Genomic_DNA"/>
</dbReference>
<organism evidence="6 7">
    <name type="scientific">Peribacillus simplex</name>
    <dbReference type="NCBI Taxonomy" id="1478"/>
    <lineage>
        <taxon>Bacteria</taxon>
        <taxon>Bacillati</taxon>
        <taxon>Bacillota</taxon>
        <taxon>Bacilli</taxon>
        <taxon>Bacillales</taxon>
        <taxon>Bacillaceae</taxon>
        <taxon>Peribacillus</taxon>
    </lineage>
</organism>
<dbReference type="NCBIfam" id="TIGR02035">
    <property type="entry name" value="D_Ser_am_lyase"/>
    <property type="match status" value="1"/>
</dbReference>
<dbReference type="GO" id="GO:0008721">
    <property type="term" value="F:D-serine ammonia-lyase activity"/>
    <property type="evidence" value="ECO:0007669"/>
    <property type="project" value="UniProtKB-EC"/>
</dbReference>
<evidence type="ECO:0000256" key="2">
    <source>
        <dbReference type="ARBA" id="ARBA00022898"/>
    </source>
</evidence>
<evidence type="ECO:0000259" key="5">
    <source>
        <dbReference type="Pfam" id="PF00291"/>
    </source>
</evidence>
<dbReference type="PANTHER" id="PTHR48078:SF9">
    <property type="entry name" value="D-SERINE DEHYDRATASE"/>
    <property type="match status" value="1"/>
</dbReference>
<gene>
    <name evidence="4" type="primary">dsdA</name>
    <name evidence="6" type="ORF">AS888_22565</name>
</gene>
<evidence type="ECO:0000256" key="1">
    <source>
        <dbReference type="ARBA" id="ARBA00001933"/>
    </source>
</evidence>
<dbReference type="GO" id="GO:0036088">
    <property type="term" value="P:D-serine catabolic process"/>
    <property type="evidence" value="ECO:0007669"/>
    <property type="project" value="TreeGrafter"/>
</dbReference>
<name>A0A109MWR5_9BACI</name>
<dbReference type="GO" id="GO:0016836">
    <property type="term" value="F:hydro-lyase activity"/>
    <property type="evidence" value="ECO:0007669"/>
    <property type="project" value="UniProtKB-UniRule"/>
</dbReference>
<dbReference type="GO" id="GO:0009097">
    <property type="term" value="P:isoleucine biosynthetic process"/>
    <property type="evidence" value="ECO:0007669"/>
    <property type="project" value="TreeGrafter"/>
</dbReference>
<evidence type="ECO:0000256" key="4">
    <source>
        <dbReference type="HAMAP-Rule" id="MF_01030"/>
    </source>
</evidence>
<feature type="domain" description="Tryptophan synthase beta chain-like PALP" evidence="5">
    <location>
        <begin position="90"/>
        <end position="405"/>
    </location>
</feature>
<dbReference type="SUPFAM" id="SSF53686">
    <property type="entry name" value="Tryptophan synthase beta subunit-like PLP-dependent enzymes"/>
    <property type="match status" value="1"/>
</dbReference>
<dbReference type="Gene3D" id="3.40.50.1100">
    <property type="match status" value="2"/>
</dbReference>
<dbReference type="EC" id="4.3.1.18" evidence="4"/>
<reference evidence="6 7" key="1">
    <citation type="submission" date="2015-11" db="EMBL/GenBank/DDBJ databases">
        <title>Genome Sequence of Bacillus simplex strain VanAntwerpen2.</title>
        <authorList>
            <person name="Couger M.B."/>
        </authorList>
    </citation>
    <scope>NUCLEOTIDE SEQUENCE [LARGE SCALE GENOMIC DNA]</scope>
    <source>
        <strain evidence="6 7">VanAntwerpen02</strain>
    </source>
</reference>
<dbReference type="Pfam" id="PF00291">
    <property type="entry name" value="PALP"/>
    <property type="match status" value="1"/>
</dbReference>
<dbReference type="InterPro" id="IPR011780">
    <property type="entry name" value="D_Ser_am_lyase"/>
</dbReference>
<evidence type="ECO:0000313" key="6">
    <source>
        <dbReference type="EMBL" id="KWW17384.1"/>
    </source>
</evidence>
<keyword evidence="2 4" id="KW-0663">Pyridoxal phosphate</keyword>
<comment type="catalytic activity">
    <reaction evidence="4">
        <text>D-serine = pyruvate + NH4(+)</text>
        <dbReference type="Rhea" id="RHEA:13977"/>
        <dbReference type="ChEBI" id="CHEBI:15361"/>
        <dbReference type="ChEBI" id="CHEBI:28938"/>
        <dbReference type="ChEBI" id="CHEBI:35247"/>
        <dbReference type="EC" id="4.3.1.18"/>
    </reaction>
</comment>
<proteinExistence type="inferred from homology"/>
<protein>
    <recommendedName>
        <fullName evidence="4">Probable D-serine dehydratase</fullName>
        <ecNumber evidence="4">4.3.1.18</ecNumber>
    </recommendedName>
    <alternativeName>
        <fullName evidence="4">D-serine deaminase</fullName>
        <shortName evidence="4">DSD</shortName>
    </alternativeName>
</protein>
<comment type="caution">
    <text evidence="6">The sequence shown here is derived from an EMBL/GenBank/DDBJ whole genome shotgun (WGS) entry which is preliminary data.</text>
</comment>
<dbReference type="InterPro" id="IPR050147">
    <property type="entry name" value="Ser/Thr_Dehydratase"/>
</dbReference>
<dbReference type="Proteomes" id="UP000064189">
    <property type="component" value="Unassembled WGS sequence"/>
</dbReference>
<sequence>MCSRIILGGTALEKKTIAGLSIFEWQEKHRLLNKLVNMDEMFWLNPDYGTELDDTIVLADQVKSAEDRLERFADYIVEAFPETGPMHGIIESPLVEVPSMQENMEKSYKVVIPGKILLKCDSHLPISGSIKARGGIYEVLKRAEEIAMKHGGLKQTDDYGILASEAYKELFSNYSIAVGSTGNLGMSIGIISAKLGFRVTVHMSGDAKQWKKDKLTSLGVIVKEYDDDYSKAVEEGRLEASLDPHCHFIDDEDSIDLFLGYATAAGRLKNQLEDRSILVDADHPLFVYLPCGVGGGPGGITYGLKLAFGEHVHCFFAEPTHSPCMTLGLMTGLHDKVSVQEFGIDNKTEADGLAVGRPSGLVSRLMTSILSGSYTIEDQRLFELLRMMAEAEGHYLEPSALAGAYGPIHLLSHQTGREYLENHKLLEKMNKATHIIWATGGSMVPKDMMEQYLAKS</sequence>
<evidence type="ECO:0000313" key="7">
    <source>
        <dbReference type="Proteomes" id="UP000064189"/>
    </source>
</evidence>
<comment type="cofactor">
    <cofactor evidence="1 4">
        <name>pyridoxal 5'-phosphate</name>
        <dbReference type="ChEBI" id="CHEBI:597326"/>
    </cofactor>
</comment>
<dbReference type="InterPro" id="IPR036052">
    <property type="entry name" value="TrpB-like_PALP_sf"/>
</dbReference>
<dbReference type="AlphaFoldDB" id="A0A109MWR5"/>
<dbReference type="InterPro" id="IPR001926">
    <property type="entry name" value="TrpB-like_PALP"/>
</dbReference>
<keyword evidence="7" id="KW-1185">Reference proteome</keyword>
<dbReference type="GO" id="GO:0030170">
    <property type="term" value="F:pyridoxal phosphate binding"/>
    <property type="evidence" value="ECO:0007669"/>
    <property type="project" value="InterPro"/>
</dbReference>
<evidence type="ECO:0000256" key="3">
    <source>
        <dbReference type="ARBA" id="ARBA00023239"/>
    </source>
</evidence>
<comment type="similarity">
    <text evidence="4">Belongs to the serine/threonine dehydratase family. DsdA subfamily.</text>
</comment>
<keyword evidence="3 4" id="KW-0456">Lyase</keyword>
<dbReference type="NCBIfam" id="NF002823">
    <property type="entry name" value="PRK02991.1"/>
    <property type="match status" value="1"/>
</dbReference>
<dbReference type="PANTHER" id="PTHR48078">
    <property type="entry name" value="THREONINE DEHYDRATASE, MITOCHONDRIAL-RELATED"/>
    <property type="match status" value="1"/>
</dbReference>
<accession>A0A109MWR5</accession>
<dbReference type="InterPro" id="IPR000634">
    <property type="entry name" value="Ser/Thr_deHydtase_PyrdxlP-BS"/>
</dbReference>
<feature type="modified residue" description="N6-(pyridoxal phosphate)lysine" evidence="4">
    <location>
        <position position="131"/>
    </location>
</feature>
<dbReference type="PROSITE" id="PS00165">
    <property type="entry name" value="DEHYDRATASE_SER_THR"/>
    <property type="match status" value="1"/>
</dbReference>